<reference evidence="2" key="1">
    <citation type="submission" date="2019-10" db="EMBL/GenBank/DDBJ databases">
        <title>Bird 10,000 Genomes (B10K) Project - Family phase.</title>
        <authorList>
            <person name="Zhang G."/>
        </authorList>
    </citation>
    <scope>NUCLEOTIDE SEQUENCE</scope>
    <source>
        <strain evidence="2">B10K-DU-002-56</strain>
        <tissue evidence="2">Muscle</tissue>
    </source>
</reference>
<evidence type="ECO:0000313" key="3">
    <source>
        <dbReference type="Proteomes" id="UP000604080"/>
    </source>
</evidence>
<dbReference type="PANTHER" id="PTHR19944:SF50">
    <property type="entry name" value="HLA CLASS II HISTOCOMPATIBILITY ANTIGEN, DM ALPHA CHAIN"/>
    <property type="match status" value="1"/>
</dbReference>
<dbReference type="PROSITE" id="PS50835">
    <property type="entry name" value="IG_LIKE"/>
    <property type="match status" value="1"/>
</dbReference>
<dbReference type="AlphaFoldDB" id="A0A851EFB5"/>
<dbReference type="Proteomes" id="UP000604080">
    <property type="component" value="Unassembled WGS sequence"/>
</dbReference>
<dbReference type="InterPro" id="IPR036179">
    <property type="entry name" value="Ig-like_dom_sf"/>
</dbReference>
<evidence type="ECO:0000313" key="2">
    <source>
        <dbReference type="EMBL" id="NWI81899.1"/>
    </source>
</evidence>
<dbReference type="InterPro" id="IPR050160">
    <property type="entry name" value="MHC/Immunoglobulin"/>
</dbReference>
<feature type="domain" description="Ig-like" evidence="1">
    <location>
        <begin position="20"/>
        <end position="80"/>
    </location>
</feature>
<dbReference type="InterPro" id="IPR003597">
    <property type="entry name" value="Ig_C1-set"/>
</dbReference>
<name>A0A851EFB5_9CORV</name>
<organism evidence="2 3">
    <name type="scientific">Dryoscopus gambensis</name>
    <dbReference type="NCBI Taxonomy" id="85069"/>
    <lineage>
        <taxon>Eukaryota</taxon>
        <taxon>Metazoa</taxon>
        <taxon>Chordata</taxon>
        <taxon>Craniata</taxon>
        <taxon>Vertebrata</taxon>
        <taxon>Euteleostomi</taxon>
        <taxon>Archelosauria</taxon>
        <taxon>Archosauria</taxon>
        <taxon>Dinosauria</taxon>
        <taxon>Saurischia</taxon>
        <taxon>Theropoda</taxon>
        <taxon>Coelurosauria</taxon>
        <taxon>Aves</taxon>
        <taxon>Neognathae</taxon>
        <taxon>Neoaves</taxon>
        <taxon>Telluraves</taxon>
        <taxon>Australaves</taxon>
        <taxon>Passeriformes</taxon>
        <taxon>Corvoidea</taxon>
        <taxon>Malaconotidae</taxon>
        <taxon>Dryoscopus</taxon>
    </lineage>
</organism>
<dbReference type="Gene3D" id="2.60.40.10">
    <property type="entry name" value="Immunoglobulins"/>
    <property type="match status" value="1"/>
</dbReference>
<feature type="non-terminal residue" evidence="2">
    <location>
        <position position="80"/>
    </location>
</feature>
<dbReference type="EMBL" id="WEIT01033900">
    <property type="protein sequence ID" value="NWI81899.1"/>
    <property type="molecule type" value="Genomic_DNA"/>
</dbReference>
<evidence type="ECO:0000259" key="1">
    <source>
        <dbReference type="PROSITE" id="PS50835"/>
    </source>
</evidence>
<dbReference type="PANTHER" id="PTHR19944">
    <property type="entry name" value="MHC CLASS II-RELATED"/>
    <property type="match status" value="1"/>
</dbReference>
<dbReference type="SUPFAM" id="SSF48726">
    <property type="entry name" value="Immunoglobulin"/>
    <property type="match status" value="1"/>
</dbReference>
<dbReference type="InterPro" id="IPR013783">
    <property type="entry name" value="Ig-like_fold"/>
</dbReference>
<gene>
    <name evidence="2" type="primary">Hladqa2</name>
    <name evidence="2" type="ORF">DRYGAM_R14351</name>
</gene>
<keyword evidence="3" id="KW-1185">Reference proteome</keyword>
<dbReference type="Pfam" id="PF07654">
    <property type="entry name" value="C1-set"/>
    <property type="match status" value="1"/>
</dbReference>
<comment type="caution">
    <text evidence="2">The sequence shown here is derived from an EMBL/GenBank/DDBJ whole genome shotgun (WGS) entry which is preliminary data.</text>
</comment>
<protein>
    <submittedName>
        <fullName evidence="2">DQA2 protein</fullName>
    </submittedName>
</protein>
<proteinExistence type="predicted"/>
<sequence>NRENAGIPDGSHPSPLAGVPVVSVFPALPPVPGEPNTLVCLVENIFPPALDIAWTLAGAPVTQGVTHSPYAPTGDLTFVR</sequence>
<feature type="non-terminal residue" evidence="2">
    <location>
        <position position="1"/>
    </location>
</feature>
<dbReference type="InterPro" id="IPR007110">
    <property type="entry name" value="Ig-like_dom"/>
</dbReference>
<accession>A0A851EFB5</accession>